<keyword evidence="1" id="KW-0472">Membrane</keyword>
<reference evidence="2 3" key="1">
    <citation type="submission" date="2019-03" db="EMBL/GenBank/DDBJ databases">
        <authorList>
            <person name="Kim M.K.M."/>
        </authorList>
    </citation>
    <scope>NUCLEOTIDE SEQUENCE [LARGE SCALE GENOMIC DNA]</scope>
    <source>
        <strain evidence="2 3">17J68-15</strain>
    </source>
</reference>
<evidence type="ECO:0000313" key="3">
    <source>
        <dbReference type="Proteomes" id="UP000295164"/>
    </source>
</evidence>
<evidence type="ECO:0000313" key="2">
    <source>
        <dbReference type="EMBL" id="TCZ70453.1"/>
    </source>
</evidence>
<comment type="caution">
    <text evidence="2">The sequence shown here is derived from an EMBL/GenBank/DDBJ whole genome shotgun (WGS) entry which is preliminary data.</text>
</comment>
<accession>A0A4R4E254</accession>
<organism evidence="2 3">
    <name type="scientific">Flaviaesturariibacter aridisoli</name>
    <dbReference type="NCBI Taxonomy" id="2545761"/>
    <lineage>
        <taxon>Bacteria</taxon>
        <taxon>Pseudomonadati</taxon>
        <taxon>Bacteroidota</taxon>
        <taxon>Chitinophagia</taxon>
        <taxon>Chitinophagales</taxon>
        <taxon>Chitinophagaceae</taxon>
        <taxon>Flaviaestuariibacter</taxon>
    </lineage>
</organism>
<sequence>MPLVSCHHRPDRSFYWKGKPFPVCARCTGLYPGLAAFPLFLFGVLQLPSLAAAALLLPMLIDAGTQAGGWRESRNWLRFVTGLAAGVGAAALAVNGAGFLDRVLF</sequence>
<keyword evidence="3" id="KW-1185">Reference proteome</keyword>
<dbReference type="EMBL" id="SKFH01000016">
    <property type="protein sequence ID" value="TCZ70453.1"/>
    <property type="molecule type" value="Genomic_DNA"/>
</dbReference>
<dbReference type="Pfam" id="PF09858">
    <property type="entry name" value="DUF2085"/>
    <property type="match status" value="1"/>
</dbReference>
<dbReference type="RefSeq" id="WP_131852207.1">
    <property type="nucleotide sequence ID" value="NZ_SKFH01000016.1"/>
</dbReference>
<dbReference type="Proteomes" id="UP000295164">
    <property type="component" value="Unassembled WGS sequence"/>
</dbReference>
<name>A0A4R4E254_9BACT</name>
<dbReference type="OrthoDB" id="9810176at2"/>
<keyword evidence="1" id="KW-0812">Transmembrane</keyword>
<feature type="transmembrane region" description="Helical" evidence="1">
    <location>
        <begin position="39"/>
        <end position="64"/>
    </location>
</feature>
<evidence type="ECO:0000256" key="1">
    <source>
        <dbReference type="SAM" id="Phobius"/>
    </source>
</evidence>
<dbReference type="InterPro" id="IPR019206">
    <property type="entry name" value="DUF2085_TM"/>
</dbReference>
<dbReference type="AlphaFoldDB" id="A0A4R4E254"/>
<feature type="transmembrane region" description="Helical" evidence="1">
    <location>
        <begin position="76"/>
        <end position="100"/>
    </location>
</feature>
<protein>
    <submittedName>
        <fullName evidence="2">DUF2085 domain-containing protein</fullName>
    </submittedName>
</protein>
<gene>
    <name evidence="2" type="ORF">E0486_10885</name>
</gene>
<proteinExistence type="predicted"/>
<keyword evidence="1" id="KW-1133">Transmembrane helix</keyword>